<keyword evidence="5" id="KW-0539">Nucleus</keyword>
<feature type="region of interest" description="Disordered" evidence="7">
    <location>
        <begin position="1"/>
        <end position="29"/>
    </location>
</feature>
<reference evidence="11" key="1">
    <citation type="submission" date="2025-08" db="UniProtKB">
        <authorList>
            <consortium name="RefSeq"/>
        </authorList>
    </citation>
    <scope>IDENTIFICATION</scope>
    <source>
        <tissue evidence="11">Tentacle</tissue>
    </source>
</reference>
<feature type="compositionally biased region" description="Low complexity" evidence="7">
    <location>
        <begin position="113"/>
        <end position="122"/>
    </location>
</feature>
<name>A0A6P8HLA7_ACTTE</name>
<feature type="region of interest" description="Disordered" evidence="7">
    <location>
        <begin position="198"/>
        <end position="234"/>
    </location>
</feature>
<keyword evidence="8" id="KW-0812">Transmembrane</keyword>
<keyword evidence="8" id="KW-1133">Transmembrane helix</keyword>
<feature type="transmembrane region" description="Helical" evidence="8">
    <location>
        <begin position="162"/>
        <end position="186"/>
    </location>
</feature>
<evidence type="ECO:0000313" key="11">
    <source>
        <dbReference type="RefSeq" id="XP_031553395.1"/>
    </source>
</evidence>
<dbReference type="GeneID" id="116290489"/>
<dbReference type="InterPro" id="IPR052470">
    <property type="entry name" value="ER_Stress-Reg_TF"/>
</dbReference>
<dbReference type="GO" id="GO:0000977">
    <property type="term" value="F:RNA polymerase II transcription regulatory region sequence-specific DNA binding"/>
    <property type="evidence" value="ECO:0007669"/>
    <property type="project" value="TreeGrafter"/>
</dbReference>
<dbReference type="SMART" id="SM00338">
    <property type="entry name" value="BRLZ"/>
    <property type="match status" value="1"/>
</dbReference>
<evidence type="ECO:0000256" key="7">
    <source>
        <dbReference type="SAM" id="MobiDB-lite"/>
    </source>
</evidence>
<evidence type="ECO:0000256" key="4">
    <source>
        <dbReference type="ARBA" id="ARBA00023163"/>
    </source>
</evidence>
<dbReference type="Gene3D" id="1.20.5.170">
    <property type="match status" value="1"/>
</dbReference>
<feature type="domain" description="BZIP" evidence="9">
    <location>
        <begin position="38"/>
        <end position="101"/>
    </location>
</feature>
<gene>
    <name evidence="11" type="primary">LOC116290489</name>
</gene>
<dbReference type="Pfam" id="PF00170">
    <property type="entry name" value="bZIP_1"/>
    <property type="match status" value="1"/>
</dbReference>
<dbReference type="PANTHER" id="PTHR46542:SF1">
    <property type="entry name" value="X-BOX BINDING PROTEIN 1"/>
    <property type="match status" value="1"/>
</dbReference>
<dbReference type="RefSeq" id="XP_031553395.1">
    <property type="nucleotide sequence ID" value="XM_031697535.1"/>
</dbReference>
<organism evidence="10 11">
    <name type="scientific">Actinia tenebrosa</name>
    <name type="common">Australian red waratah sea anemone</name>
    <dbReference type="NCBI Taxonomy" id="6105"/>
    <lineage>
        <taxon>Eukaryota</taxon>
        <taxon>Metazoa</taxon>
        <taxon>Cnidaria</taxon>
        <taxon>Anthozoa</taxon>
        <taxon>Hexacorallia</taxon>
        <taxon>Actiniaria</taxon>
        <taxon>Actiniidae</taxon>
        <taxon>Actinia</taxon>
    </lineage>
</organism>
<feature type="compositionally biased region" description="Basic and acidic residues" evidence="7">
    <location>
        <begin position="221"/>
        <end position="234"/>
    </location>
</feature>
<sequence length="257" mass="29430">MESPNINRDAVLKSLSLNETNSEGQPRKRRRLDNLTAEERALRRKLKNRVAAQTARDRKKARMQDLEDAVERLERENKALRENNKSLQKKTDSLSTENSELRIRLGLTPPVSPESSSCSVSLPPSPEPHNIDDYQNDWVVIKKEAESKEFAALTASQQQKNLILFLLVITTWLRINTSLSCLLVCLKMMSPVMMKTLTSSSQSKKTSLSHPVVMETQLQEKPSESRQLETKRSKPSHKELMVWWGKQVNPLNPLTRF</sequence>
<protein>
    <recommendedName>
        <fullName evidence="6">X-box-binding protein 1</fullName>
    </recommendedName>
</protein>
<feature type="region of interest" description="Disordered" evidence="7">
    <location>
        <begin position="77"/>
        <end position="133"/>
    </location>
</feature>
<dbReference type="PROSITE" id="PS50217">
    <property type="entry name" value="BZIP"/>
    <property type="match status" value="1"/>
</dbReference>
<dbReference type="Proteomes" id="UP000515163">
    <property type="component" value="Unplaced"/>
</dbReference>
<evidence type="ECO:0000256" key="5">
    <source>
        <dbReference type="ARBA" id="ARBA00023242"/>
    </source>
</evidence>
<dbReference type="InParanoid" id="A0A6P8HLA7"/>
<dbReference type="AlphaFoldDB" id="A0A6P8HLA7"/>
<evidence type="ECO:0000256" key="2">
    <source>
        <dbReference type="ARBA" id="ARBA00023015"/>
    </source>
</evidence>
<dbReference type="PROSITE" id="PS00036">
    <property type="entry name" value="BZIP_BASIC"/>
    <property type="match status" value="1"/>
</dbReference>
<evidence type="ECO:0000313" key="10">
    <source>
        <dbReference type="Proteomes" id="UP000515163"/>
    </source>
</evidence>
<evidence type="ECO:0000256" key="6">
    <source>
        <dbReference type="ARBA" id="ARBA00040165"/>
    </source>
</evidence>
<keyword evidence="8" id="KW-0472">Membrane</keyword>
<evidence type="ECO:0000256" key="1">
    <source>
        <dbReference type="ARBA" id="ARBA00022843"/>
    </source>
</evidence>
<dbReference type="InterPro" id="IPR004827">
    <property type="entry name" value="bZIP"/>
</dbReference>
<feature type="compositionally biased region" description="Basic and acidic residues" evidence="7">
    <location>
        <begin position="77"/>
        <end position="92"/>
    </location>
</feature>
<dbReference type="OrthoDB" id="20960at2759"/>
<dbReference type="PANTHER" id="PTHR46542">
    <property type="entry name" value="X-BOX BINDING PROTEIN 1"/>
    <property type="match status" value="1"/>
</dbReference>
<feature type="compositionally biased region" description="Polar residues" evidence="7">
    <location>
        <begin position="15"/>
        <end position="24"/>
    </location>
</feature>
<keyword evidence="3" id="KW-0238">DNA-binding</keyword>
<keyword evidence="1" id="KW-0832">Ubl conjugation</keyword>
<feature type="region of interest" description="Disordered" evidence="7">
    <location>
        <begin position="45"/>
        <end position="64"/>
    </location>
</feature>
<dbReference type="GO" id="GO:0005634">
    <property type="term" value="C:nucleus"/>
    <property type="evidence" value="ECO:0007669"/>
    <property type="project" value="TreeGrafter"/>
</dbReference>
<keyword evidence="4" id="KW-0804">Transcription</keyword>
<dbReference type="CDD" id="cd14691">
    <property type="entry name" value="bZIP_XBP1"/>
    <property type="match status" value="1"/>
</dbReference>
<dbReference type="GO" id="GO:0000981">
    <property type="term" value="F:DNA-binding transcription factor activity, RNA polymerase II-specific"/>
    <property type="evidence" value="ECO:0007669"/>
    <property type="project" value="TreeGrafter"/>
</dbReference>
<feature type="compositionally biased region" description="Low complexity" evidence="7">
    <location>
        <begin position="198"/>
        <end position="209"/>
    </location>
</feature>
<dbReference type="SUPFAM" id="SSF57959">
    <property type="entry name" value="Leucine zipper domain"/>
    <property type="match status" value="1"/>
</dbReference>
<accession>A0A6P8HLA7</accession>
<evidence type="ECO:0000256" key="3">
    <source>
        <dbReference type="ARBA" id="ARBA00023125"/>
    </source>
</evidence>
<dbReference type="InterPro" id="IPR046347">
    <property type="entry name" value="bZIP_sf"/>
</dbReference>
<keyword evidence="2" id="KW-0805">Transcription regulation</keyword>
<evidence type="ECO:0000259" key="9">
    <source>
        <dbReference type="PROSITE" id="PS50217"/>
    </source>
</evidence>
<evidence type="ECO:0000256" key="8">
    <source>
        <dbReference type="SAM" id="Phobius"/>
    </source>
</evidence>
<dbReference type="KEGG" id="aten:116290489"/>
<keyword evidence="10" id="KW-1185">Reference proteome</keyword>
<proteinExistence type="predicted"/>